<sequence length="445" mass="50003">MPDGSHTDDRAAAVDLVALSSPRHTSVDDDPLTAVALPLTRATLVAVRAQIPPVPREVARAEPAKAVQGKTAGGRGQAMIETVSDSSRSRKRMTGAERREQLIQIGRTLFAEKGFDGTSVEEIAASAQVSKPVVYEHFGGKEGIYAVVIDREMQRLLSLVTQALVASHARVKLERAALALLQYIEESSEGFQILVRDSHAASGTGTFASLISDIAAQVENVLADEFRERGYDPGLAPMYAQMLVGMTALTGQWWLEERRPPREEVAAHLVNLSWNGLTGLDPAPGLTSASRGLVLTPATDVRPPPVRTPSERELKEQEKVRREQDKARERELKEQEKAREREQKEQDRARERELKEQERAREREQKEQDKIRREQDKAREREIKDLERAREREQKELERELKEQEKAREREQKERDRQRAQSQDSHPPGPENTAGPADTEADRVP</sequence>
<organism evidence="7 8">
    <name type="scientific">Planotetraspora kaengkrachanensis</name>
    <dbReference type="NCBI Taxonomy" id="575193"/>
    <lineage>
        <taxon>Bacteria</taxon>
        <taxon>Bacillati</taxon>
        <taxon>Actinomycetota</taxon>
        <taxon>Actinomycetes</taxon>
        <taxon>Streptosporangiales</taxon>
        <taxon>Streptosporangiaceae</taxon>
        <taxon>Planotetraspora</taxon>
    </lineage>
</organism>
<dbReference type="SUPFAM" id="SSF46689">
    <property type="entry name" value="Homeodomain-like"/>
    <property type="match status" value="1"/>
</dbReference>
<dbReference type="InterPro" id="IPR050624">
    <property type="entry name" value="HTH-type_Tx_Regulator"/>
</dbReference>
<dbReference type="GO" id="GO:0003677">
    <property type="term" value="F:DNA binding"/>
    <property type="evidence" value="ECO:0007669"/>
    <property type="project" value="UniProtKB-UniRule"/>
</dbReference>
<keyword evidence="8" id="KW-1185">Reference proteome</keyword>
<dbReference type="InterPro" id="IPR036271">
    <property type="entry name" value="Tet_transcr_reg_TetR-rel_C_sf"/>
</dbReference>
<dbReference type="PROSITE" id="PS01081">
    <property type="entry name" value="HTH_TETR_1"/>
    <property type="match status" value="1"/>
</dbReference>
<dbReference type="PANTHER" id="PTHR43479:SF11">
    <property type="entry name" value="ACREF_ENVCD OPERON REPRESSOR-RELATED"/>
    <property type="match status" value="1"/>
</dbReference>
<feature type="domain" description="HTH tetR-type" evidence="6">
    <location>
        <begin position="96"/>
        <end position="156"/>
    </location>
</feature>
<keyword evidence="1" id="KW-0805">Transcription regulation</keyword>
<evidence type="ECO:0000313" key="7">
    <source>
        <dbReference type="EMBL" id="GIG79887.1"/>
    </source>
</evidence>
<dbReference type="GO" id="GO:0045892">
    <property type="term" value="P:negative regulation of DNA-templated transcription"/>
    <property type="evidence" value="ECO:0007669"/>
    <property type="project" value="UniProtKB-ARBA"/>
</dbReference>
<dbReference type="InterPro" id="IPR045823">
    <property type="entry name" value="TetR_C_32"/>
</dbReference>
<dbReference type="PRINTS" id="PR00455">
    <property type="entry name" value="HTHTETR"/>
</dbReference>
<accession>A0A8J3LWC5</accession>
<dbReference type="RefSeq" id="WP_239114994.1">
    <property type="nucleotide sequence ID" value="NZ_BAABHH010000005.1"/>
</dbReference>
<dbReference type="Gene3D" id="1.10.357.10">
    <property type="entry name" value="Tetracycline Repressor, domain 2"/>
    <property type="match status" value="1"/>
</dbReference>
<dbReference type="AlphaFoldDB" id="A0A8J3LWC5"/>
<gene>
    <name evidence="7" type="ORF">Pka01_30140</name>
</gene>
<evidence type="ECO:0000256" key="2">
    <source>
        <dbReference type="ARBA" id="ARBA00023125"/>
    </source>
</evidence>
<dbReference type="PANTHER" id="PTHR43479">
    <property type="entry name" value="ACREF/ENVCD OPERON REPRESSOR-RELATED"/>
    <property type="match status" value="1"/>
</dbReference>
<evidence type="ECO:0000256" key="1">
    <source>
        <dbReference type="ARBA" id="ARBA00023015"/>
    </source>
</evidence>
<evidence type="ECO:0000256" key="5">
    <source>
        <dbReference type="SAM" id="MobiDB-lite"/>
    </source>
</evidence>
<evidence type="ECO:0000259" key="6">
    <source>
        <dbReference type="PROSITE" id="PS50977"/>
    </source>
</evidence>
<evidence type="ECO:0000256" key="3">
    <source>
        <dbReference type="ARBA" id="ARBA00023163"/>
    </source>
</evidence>
<keyword evidence="2 4" id="KW-0238">DNA-binding</keyword>
<comment type="caution">
    <text evidence="7">The sequence shown here is derived from an EMBL/GenBank/DDBJ whole genome shotgun (WGS) entry which is preliminary data.</text>
</comment>
<name>A0A8J3LWC5_9ACTN</name>
<dbReference type="InterPro" id="IPR001647">
    <property type="entry name" value="HTH_TetR"/>
</dbReference>
<feature type="region of interest" description="Disordered" evidence="5">
    <location>
        <begin position="66"/>
        <end position="96"/>
    </location>
</feature>
<protein>
    <recommendedName>
        <fullName evidence="6">HTH tetR-type domain-containing protein</fullName>
    </recommendedName>
</protein>
<dbReference type="InterPro" id="IPR023772">
    <property type="entry name" value="DNA-bd_HTH_TetR-type_CS"/>
</dbReference>
<reference evidence="7 8" key="1">
    <citation type="submission" date="2021-01" db="EMBL/GenBank/DDBJ databases">
        <title>Whole genome shotgun sequence of Planotetraspora kaengkrachanensis NBRC 104272.</title>
        <authorList>
            <person name="Komaki H."/>
            <person name="Tamura T."/>
        </authorList>
    </citation>
    <scope>NUCLEOTIDE SEQUENCE [LARGE SCALE GENOMIC DNA]</scope>
    <source>
        <strain evidence="7 8">NBRC 104272</strain>
    </source>
</reference>
<dbReference type="EMBL" id="BONV01000011">
    <property type="protein sequence ID" value="GIG79887.1"/>
    <property type="molecule type" value="Genomic_DNA"/>
</dbReference>
<dbReference type="InterPro" id="IPR009057">
    <property type="entry name" value="Homeodomain-like_sf"/>
</dbReference>
<evidence type="ECO:0000256" key="4">
    <source>
        <dbReference type="PROSITE-ProRule" id="PRU00335"/>
    </source>
</evidence>
<feature type="region of interest" description="Disordered" evidence="5">
    <location>
        <begin position="288"/>
        <end position="445"/>
    </location>
</feature>
<dbReference type="Pfam" id="PF00440">
    <property type="entry name" value="TetR_N"/>
    <property type="match status" value="1"/>
</dbReference>
<dbReference type="FunFam" id="1.10.10.60:FF:000141">
    <property type="entry name" value="TetR family transcriptional regulator"/>
    <property type="match status" value="1"/>
</dbReference>
<proteinExistence type="predicted"/>
<dbReference type="PROSITE" id="PS50977">
    <property type="entry name" value="HTH_TETR_2"/>
    <property type="match status" value="1"/>
</dbReference>
<feature type="DNA-binding region" description="H-T-H motif" evidence="4">
    <location>
        <begin position="119"/>
        <end position="138"/>
    </location>
</feature>
<dbReference type="Pfam" id="PF19344">
    <property type="entry name" value="TetR_C_32"/>
    <property type="match status" value="1"/>
</dbReference>
<dbReference type="SUPFAM" id="SSF48498">
    <property type="entry name" value="Tetracyclin repressor-like, C-terminal domain"/>
    <property type="match status" value="1"/>
</dbReference>
<keyword evidence="3" id="KW-0804">Transcription</keyword>
<dbReference type="Proteomes" id="UP000630097">
    <property type="component" value="Unassembled WGS sequence"/>
</dbReference>
<evidence type="ECO:0000313" key="8">
    <source>
        <dbReference type="Proteomes" id="UP000630097"/>
    </source>
</evidence>
<feature type="compositionally biased region" description="Basic and acidic residues" evidence="5">
    <location>
        <begin position="309"/>
        <end position="419"/>
    </location>
</feature>